<reference evidence="2 3" key="1">
    <citation type="submission" date="2016-10" db="EMBL/GenBank/DDBJ databases">
        <authorList>
            <person name="de Groot N.N."/>
        </authorList>
    </citation>
    <scope>NUCLEOTIDE SEQUENCE [LARGE SCALE GENOMIC DNA]</scope>
    <source>
        <strain evidence="2 3">DSM 2698</strain>
    </source>
</reference>
<dbReference type="STRING" id="1120955.SAMN03080610_03124"/>
<evidence type="ECO:0000313" key="2">
    <source>
        <dbReference type="EMBL" id="SCZ43779.1"/>
    </source>
</evidence>
<dbReference type="InterPro" id="IPR036754">
    <property type="entry name" value="YbaK/aa-tRNA-synt-asso_dom_sf"/>
</dbReference>
<sequence>MASTTRSSDRVKVAARAAGIDISVEHMPDTTRTAEDAAKACGTSVAQIVKSLIFRKAESGEAVLLLVSGKNRVNEEKMAERLGEALQRVDARTVRELTGFAIGGVAPLGSTSPLATYIDEDLLTFDSVWAAAGAPNAVFEVAPHKLKDATGAEAIRVG</sequence>
<dbReference type="SUPFAM" id="SSF55826">
    <property type="entry name" value="YbaK/ProRS associated domain"/>
    <property type="match status" value="1"/>
</dbReference>
<dbReference type="InterPro" id="IPR007214">
    <property type="entry name" value="YbaK/aa-tRNA-synth-assoc-dom"/>
</dbReference>
<dbReference type="GO" id="GO:0002161">
    <property type="term" value="F:aminoacyl-tRNA deacylase activity"/>
    <property type="evidence" value="ECO:0007669"/>
    <property type="project" value="InterPro"/>
</dbReference>
<organism evidence="2 3">
    <name type="scientific">Afifella marina DSM 2698</name>
    <dbReference type="NCBI Taxonomy" id="1120955"/>
    <lineage>
        <taxon>Bacteria</taxon>
        <taxon>Pseudomonadati</taxon>
        <taxon>Pseudomonadota</taxon>
        <taxon>Alphaproteobacteria</taxon>
        <taxon>Hyphomicrobiales</taxon>
        <taxon>Afifellaceae</taxon>
        <taxon>Afifella</taxon>
    </lineage>
</organism>
<evidence type="ECO:0000259" key="1">
    <source>
        <dbReference type="Pfam" id="PF04073"/>
    </source>
</evidence>
<dbReference type="PANTHER" id="PTHR30411">
    <property type="entry name" value="CYTOPLASMIC PROTEIN"/>
    <property type="match status" value="1"/>
</dbReference>
<accession>A0A1G5P3N3</accession>
<dbReference type="CDD" id="cd04333">
    <property type="entry name" value="ProX_deacylase"/>
    <property type="match status" value="1"/>
</dbReference>
<dbReference type="PANTHER" id="PTHR30411:SF1">
    <property type="entry name" value="CYTOPLASMIC PROTEIN"/>
    <property type="match status" value="1"/>
</dbReference>
<dbReference type="Gene3D" id="3.90.960.10">
    <property type="entry name" value="YbaK/aminoacyl-tRNA synthetase-associated domain"/>
    <property type="match status" value="1"/>
</dbReference>
<protein>
    <submittedName>
        <fullName evidence="2">Cys-tRNA(Pro) deacylase, prolyl-tRNA editing enzyme YbaK/EbsC</fullName>
    </submittedName>
</protein>
<dbReference type="Proteomes" id="UP000199347">
    <property type="component" value="Unassembled WGS sequence"/>
</dbReference>
<name>A0A1G5P3N3_AFIMA</name>
<dbReference type="Pfam" id="PF04073">
    <property type="entry name" value="tRNA_edit"/>
    <property type="match status" value="1"/>
</dbReference>
<evidence type="ECO:0000313" key="3">
    <source>
        <dbReference type="Proteomes" id="UP000199347"/>
    </source>
</evidence>
<proteinExistence type="predicted"/>
<gene>
    <name evidence="2" type="ORF">SAMN03080610_03124</name>
</gene>
<dbReference type="AlphaFoldDB" id="A0A1G5P3N3"/>
<dbReference type="EMBL" id="FMVW01000008">
    <property type="protein sequence ID" value="SCZ43779.1"/>
    <property type="molecule type" value="Genomic_DNA"/>
</dbReference>
<dbReference type="OrthoDB" id="9798760at2"/>
<keyword evidence="3" id="KW-1185">Reference proteome</keyword>
<feature type="domain" description="YbaK/aminoacyl-tRNA synthetase-associated" evidence="1">
    <location>
        <begin position="31"/>
        <end position="148"/>
    </location>
</feature>